<dbReference type="OrthoDB" id="426882at2759"/>
<feature type="non-terminal residue" evidence="1">
    <location>
        <position position="1"/>
    </location>
</feature>
<comment type="caution">
    <text evidence="1">The sequence shown here is derived from an EMBL/GenBank/DDBJ whole genome shotgun (WGS) entry which is preliminary data.</text>
</comment>
<evidence type="ECO:0000313" key="3">
    <source>
        <dbReference type="Proteomes" id="UP000663829"/>
    </source>
</evidence>
<dbReference type="Proteomes" id="UP000663829">
    <property type="component" value="Unassembled WGS sequence"/>
</dbReference>
<gene>
    <name evidence="1" type="ORF">GPM918_LOCUS34314</name>
    <name evidence="2" type="ORF">SRO942_LOCUS35011</name>
</gene>
<dbReference type="SUPFAM" id="SSF53756">
    <property type="entry name" value="UDP-Glycosyltransferase/glycogen phosphorylase"/>
    <property type="match status" value="1"/>
</dbReference>
<proteinExistence type="predicted"/>
<dbReference type="Pfam" id="PF13692">
    <property type="entry name" value="Glyco_trans_1_4"/>
    <property type="match status" value="1"/>
</dbReference>
<dbReference type="Gene3D" id="3.40.50.2000">
    <property type="entry name" value="Glycogen Phosphorylase B"/>
    <property type="match status" value="1"/>
</dbReference>
<dbReference type="EMBL" id="CAJOBC010084360">
    <property type="protein sequence ID" value="CAF4316019.1"/>
    <property type="molecule type" value="Genomic_DNA"/>
</dbReference>
<protein>
    <recommendedName>
        <fullName evidence="4">Glycosyltransferase</fullName>
    </recommendedName>
</protein>
<organism evidence="1 3">
    <name type="scientific">Didymodactylos carnosus</name>
    <dbReference type="NCBI Taxonomy" id="1234261"/>
    <lineage>
        <taxon>Eukaryota</taxon>
        <taxon>Metazoa</taxon>
        <taxon>Spiralia</taxon>
        <taxon>Gnathifera</taxon>
        <taxon>Rotifera</taxon>
        <taxon>Eurotatoria</taxon>
        <taxon>Bdelloidea</taxon>
        <taxon>Philodinida</taxon>
        <taxon>Philodinidae</taxon>
        <taxon>Didymodactylos</taxon>
    </lineage>
</organism>
<keyword evidence="3" id="KW-1185">Reference proteome</keyword>
<dbReference type="Proteomes" id="UP000681722">
    <property type="component" value="Unassembled WGS sequence"/>
</dbReference>
<sequence length="435" mass="49102">TTTQPILPTTFSSGGKVARSLDVSPLDSNVPHILLVTESIINTQFPCNIRLLDIGRSLCSQGYKVSISDTESNISVSFKQQHNLSNISIINHQDIPSILQMRRKDSLEPEITVVMEYLWFWSYLSVPEKLSSSIRSLSPKTKIVILTDDLHYIRQKLINNEMYDHLTQAIYSDAKDYEYAIQKRELSVYANADHVIGVTEYDTGVLSSMLVPLNVPVSLVRFRHNLTKETLSSFNSLPTYSNRKGICFLGNGNNPTNQIALNFFFKQVYPLVFRQTTPTMSMMNITFHLVGTVPQDRYASFMEQMTADEKKTIDIIPFLNQNDLVKLLQRCRVMIAPIRATTGVNTKIIYGLMAGIPVVTTNIGARGIDIDEKPASLAIAPEDTAQSYADTLIRTYSDAQYWTNLLQNSLRAASIFENTRNFEKDLNHVLQQLSI</sequence>
<name>A0A815NPP9_9BILA</name>
<reference evidence="1" key="1">
    <citation type="submission" date="2021-02" db="EMBL/GenBank/DDBJ databases">
        <authorList>
            <person name="Nowell W R."/>
        </authorList>
    </citation>
    <scope>NUCLEOTIDE SEQUENCE</scope>
</reference>
<accession>A0A815NPP9</accession>
<dbReference type="AlphaFoldDB" id="A0A815NPP9"/>
<dbReference type="EMBL" id="CAJNOQ010018921">
    <property type="protein sequence ID" value="CAF1439391.1"/>
    <property type="molecule type" value="Genomic_DNA"/>
</dbReference>
<evidence type="ECO:0000313" key="2">
    <source>
        <dbReference type="EMBL" id="CAF4316019.1"/>
    </source>
</evidence>
<evidence type="ECO:0008006" key="4">
    <source>
        <dbReference type="Google" id="ProtNLM"/>
    </source>
</evidence>
<evidence type="ECO:0000313" key="1">
    <source>
        <dbReference type="EMBL" id="CAF1439391.1"/>
    </source>
</evidence>